<dbReference type="PROSITE" id="PS50878">
    <property type="entry name" value="RT_POL"/>
    <property type="match status" value="1"/>
</dbReference>
<comment type="caution">
    <text evidence="2">The sequence shown here is derived from an EMBL/GenBank/DDBJ whole genome shotgun (WGS) entry which is preliminary data.</text>
</comment>
<evidence type="ECO:0000259" key="1">
    <source>
        <dbReference type="PROSITE" id="PS50878"/>
    </source>
</evidence>
<gene>
    <name evidence="2" type="ORF">ACFPOD_07025</name>
</gene>
<dbReference type="EMBL" id="JBHSNB010000001">
    <property type="protein sequence ID" value="MFC5584858.1"/>
    <property type="molecule type" value="Genomic_DNA"/>
</dbReference>
<dbReference type="Proteomes" id="UP001596107">
    <property type="component" value="Unassembled WGS sequence"/>
</dbReference>
<keyword evidence="2" id="KW-0695">RNA-directed DNA polymerase</keyword>
<keyword evidence="3" id="KW-1185">Reference proteome</keyword>
<keyword evidence="2" id="KW-0808">Transferase</keyword>
<accession>A0ABW0T795</accession>
<evidence type="ECO:0000313" key="2">
    <source>
        <dbReference type="EMBL" id="MFC5584858.1"/>
    </source>
</evidence>
<keyword evidence="2" id="KW-0548">Nucleotidyltransferase</keyword>
<feature type="domain" description="Reverse transcriptase" evidence="1">
    <location>
        <begin position="1"/>
        <end position="284"/>
    </location>
</feature>
<dbReference type="InterPro" id="IPR000477">
    <property type="entry name" value="RT_dom"/>
</dbReference>
<reference evidence="3" key="1">
    <citation type="journal article" date="2019" name="Int. J. Syst. Evol. Microbiol.">
        <title>The Global Catalogue of Microorganisms (GCM) 10K type strain sequencing project: providing services to taxonomists for standard genome sequencing and annotation.</title>
        <authorList>
            <consortium name="The Broad Institute Genomics Platform"/>
            <consortium name="The Broad Institute Genome Sequencing Center for Infectious Disease"/>
            <person name="Wu L."/>
            <person name="Ma J."/>
        </authorList>
    </citation>
    <scope>NUCLEOTIDE SEQUENCE [LARGE SCALE GENOMIC DNA]</scope>
    <source>
        <strain evidence="3">JCM 3366</strain>
    </source>
</reference>
<name>A0ABW0T795_9HYPH</name>
<evidence type="ECO:0000313" key="3">
    <source>
        <dbReference type="Proteomes" id="UP001596107"/>
    </source>
</evidence>
<dbReference type="RefSeq" id="WP_223019382.1">
    <property type="nucleotide sequence ID" value="NZ_CP078143.1"/>
</dbReference>
<dbReference type="GO" id="GO:0003964">
    <property type="term" value="F:RNA-directed DNA polymerase activity"/>
    <property type="evidence" value="ECO:0007669"/>
    <property type="project" value="UniProtKB-KW"/>
</dbReference>
<dbReference type="Pfam" id="PF00078">
    <property type="entry name" value="RVT_1"/>
    <property type="match status" value="1"/>
</dbReference>
<organism evidence="2 3">
    <name type="scientific">Nitratireductor kimnyeongensis</name>
    <dbReference type="NCBI Taxonomy" id="430679"/>
    <lineage>
        <taxon>Bacteria</taxon>
        <taxon>Pseudomonadati</taxon>
        <taxon>Pseudomonadota</taxon>
        <taxon>Alphaproteobacteria</taxon>
        <taxon>Hyphomicrobiales</taxon>
        <taxon>Phyllobacteriaceae</taxon>
        <taxon>Nitratireductor</taxon>
    </lineage>
</organism>
<sequence length="530" mass="59140">MAFKLSVSALEKSIKHLCKYGDTDVFPHLPELAFFRDESAAIVTELKELDLDSYNPGGAFEALAPKSRFGFRITHQLSAVDTVLLLAAVIEIGSLIEARRPDPKGLEAFSYRFDSTTEGSLFLPNRTFKDWLHAQQNRIQGSLKIKQVVLTDISDFYARINFHRLENLLDEAAPANGAARYVKKVIKVIRAKQSFGLPVGGTAARLLAELALSDTDKALIDHGIIATRFVDDFRIFLNAGDNPYDVLSFLAQQLSINEGLSLNAAKTRVMSRTAYLETLKGLTSDISEEAEGEALETLTADIYFEESPDPEDVEALKTLNLLGFLQEEIGKEDYDVGRIKVIFRALKIAKPPDSIEYIISNFSELVVFAKEVSLLMQALEEESPGCFNDLADSVILAILEPPASSIQVIRTWMLELFVRGTVPISGVQFKKIENLSSLLDKRQLHIIRSRTNNKHFFRMHKAAVGQIPPFEQPAFISGAVCLPKDEYENWLATLKPIFSGPTCHLFLKWVKSNKEKLITKLGTSVDDQVE</sequence>
<proteinExistence type="predicted"/>
<protein>
    <submittedName>
        <fullName evidence="2">Reverse transcriptase domain-containing protein</fullName>
    </submittedName>
</protein>